<dbReference type="AlphaFoldDB" id="A0A163JXA9"/>
<sequence length="143" mass="16513">MYVDGSLRLDTAKHLRWYRVKDVLAYLHQVRAYLLHSDMFQLPSLRPAAPPVSNSAKRFPSNTVYICEGIGEWNSRLQKMQHLTSVLVHPHRLSKGYHQSRSLGNAELLLLRLINASLLAYEAADSFVDRALFENRYSMVWVD</sequence>
<dbReference type="InterPro" id="IPR001337">
    <property type="entry name" value="TMV-like_coat"/>
</dbReference>
<evidence type="ECO:0000313" key="1">
    <source>
        <dbReference type="EMBL" id="SAM02673.1"/>
    </source>
</evidence>
<keyword evidence="2" id="KW-1185">Reference proteome</keyword>
<protein>
    <submittedName>
        <fullName evidence="1">Uncharacterized protein</fullName>
    </submittedName>
</protein>
<dbReference type="Proteomes" id="UP000078561">
    <property type="component" value="Unassembled WGS sequence"/>
</dbReference>
<name>A0A163JXA9_ABSGL</name>
<accession>A0A163JXA9</accession>
<reference evidence="1" key="1">
    <citation type="submission" date="2016-04" db="EMBL/GenBank/DDBJ databases">
        <authorList>
            <person name="Evans L.H."/>
            <person name="Alamgir A."/>
            <person name="Owens N."/>
            <person name="Weber N.D."/>
            <person name="Virtaneva K."/>
            <person name="Barbian K."/>
            <person name="Babar A."/>
            <person name="Rosenke K."/>
        </authorList>
    </citation>
    <scope>NUCLEOTIDE SEQUENCE [LARGE SCALE GENOMIC DNA]</scope>
    <source>
        <strain evidence="1">CBS 101.48</strain>
    </source>
</reference>
<evidence type="ECO:0000313" key="2">
    <source>
        <dbReference type="Proteomes" id="UP000078561"/>
    </source>
</evidence>
<dbReference type="InParanoid" id="A0A163JXA9"/>
<proteinExistence type="predicted"/>
<dbReference type="OrthoDB" id="2237965at2759"/>
<dbReference type="Pfam" id="PF00721">
    <property type="entry name" value="TMV_coat"/>
    <property type="match status" value="1"/>
</dbReference>
<gene>
    <name evidence="1" type="primary">ABSGL_08476.1 scaffold 10128</name>
</gene>
<dbReference type="OMA" id="EWNIRID"/>
<dbReference type="EMBL" id="LT553932">
    <property type="protein sequence ID" value="SAM02673.1"/>
    <property type="molecule type" value="Genomic_DNA"/>
</dbReference>
<organism evidence="1">
    <name type="scientific">Absidia glauca</name>
    <name type="common">Pin mould</name>
    <dbReference type="NCBI Taxonomy" id="4829"/>
    <lineage>
        <taxon>Eukaryota</taxon>
        <taxon>Fungi</taxon>
        <taxon>Fungi incertae sedis</taxon>
        <taxon>Mucoromycota</taxon>
        <taxon>Mucoromycotina</taxon>
        <taxon>Mucoromycetes</taxon>
        <taxon>Mucorales</taxon>
        <taxon>Cunninghamellaceae</taxon>
        <taxon>Absidia</taxon>
    </lineage>
</organism>
<dbReference type="GO" id="GO:0005198">
    <property type="term" value="F:structural molecule activity"/>
    <property type="evidence" value="ECO:0007669"/>
    <property type="project" value="InterPro"/>
</dbReference>